<dbReference type="AlphaFoldDB" id="A0A0E9WNC2"/>
<proteinExistence type="predicted"/>
<name>A0A0E9WNC2_ANGAN</name>
<evidence type="ECO:0000313" key="1">
    <source>
        <dbReference type="EMBL" id="JAH91776.1"/>
    </source>
</evidence>
<reference evidence="1" key="1">
    <citation type="submission" date="2014-11" db="EMBL/GenBank/DDBJ databases">
        <authorList>
            <person name="Amaro Gonzalez C."/>
        </authorList>
    </citation>
    <scope>NUCLEOTIDE SEQUENCE</scope>
</reference>
<organism evidence="1">
    <name type="scientific">Anguilla anguilla</name>
    <name type="common">European freshwater eel</name>
    <name type="synonym">Muraena anguilla</name>
    <dbReference type="NCBI Taxonomy" id="7936"/>
    <lineage>
        <taxon>Eukaryota</taxon>
        <taxon>Metazoa</taxon>
        <taxon>Chordata</taxon>
        <taxon>Craniata</taxon>
        <taxon>Vertebrata</taxon>
        <taxon>Euteleostomi</taxon>
        <taxon>Actinopterygii</taxon>
        <taxon>Neopterygii</taxon>
        <taxon>Teleostei</taxon>
        <taxon>Anguilliformes</taxon>
        <taxon>Anguillidae</taxon>
        <taxon>Anguilla</taxon>
    </lineage>
</organism>
<reference evidence="1" key="2">
    <citation type="journal article" date="2015" name="Fish Shellfish Immunol.">
        <title>Early steps in the European eel (Anguilla anguilla)-Vibrio vulnificus interaction in the gills: Role of the RtxA13 toxin.</title>
        <authorList>
            <person name="Callol A."/>
            <person name="Pajuelo D."/>
            <person name="Ebbesson L."/>
            <person name="Teles M."/>
            <person name="MacKenzie S."/>
            <person name="Amaro C."/>
        </authorList>
    </citation>
    <scope>NUCLEOTIDE SEQUENCE</scope>
</reference>
<protein>
    <submittedName>
        <fullName evidence="1">Uncharacterized protein</fullName>
    </submittedName>
</protein>
<sequence length="81" mass="9056">MQTCPIPMDALRFSQFSFSSGEYLGSSSTQKPFLSRITLRHDCSGTFTGSLASGSNVLVRRLDFDKLVSMVLPRVGWGWHR</sequence>
<dbReference type="EMBL" id="GBXM01016801">
    <property type="protein sequence ID" value="JAH91776.1"/>
    <property type="molecule type" value="Transcribed_RNA"/>
</dbReference>
<accession>A0A0E9WNC2</accession>